<sequence length="541" mass="59184">MSSSAQRRWYPLVLAVVGLVLLPLSVLVLSWQSIDMQIWSHLWDTQMPRLLGNTLTLVLGVGTGVTVLGVSLAWLTSLCEFPGRRWLDWALMLPFAIPAYVLAFVFVGLLDFAGPVQSLLREWFGSGLRLPRVRSTGGVIIVLVLVFYPYVYLLARTAFLAQGKGLMEAARMLGQSPWQAFWRVALPVARPAIGAGVALALMETLADFGAVAVFNFDTFTTAIYKTWYGFFSLSSAAQLASLLLLAVMLVLYGERRARGQDHAANERPRGQALYRLRGLKAWVASGWCALVFACAFVVPMLQLVVWCWQRGRFDLDERYRELIVHTLYLGAMAALITVTVALLLAFARRQAPTRGIRAGVAVANLGYALPGSVLAVSLMLAFSFLDRELVVPLSGWLGGAGRPLLLGSVAALLVAYLVRFIAVAYGPLESSLARIRPSLPEASRSLGVGGPRLFFKVYLPLLLPGTLSAALLVFVDTLKEMPATLLMRPFGWDTLAVRVFEMTSEGEWARASLPALTLVLVGLLPVIGLIRRSARQVGRNH</sequence>
<evidence type="ECO:0000256" key="2">
    <source>
        <dbReference type="ARBA" id="ARBA00022448"/>
    </source>
</evidence>
<gene>
    <name evidence="9" type="ORF">H7993_13780</name>
</gene>
<feature type="transmembrane region" description="Helical" evidence="7">
    <location>
        <begin position="133"/>
        <end position="155"/>
    </location>
</feature>
<accession>A0A7X1G6J9</accession>
<comment type="caution">
    <text evidence="9">The sequence shown here is derived from an EMBL/GenBank/DDBJ whole genome shotgun (WGS) entry which is preliminary data.</text>
</comment>
<evidence type="ECO:0000256" key="3">
    <source>
        <dbReference type="ARBA" id="ARBA00022475"/>
    </source>
</evidence>
<feature type="domain" description="ABC transmembrane type-1" evidence="8">
    <location>
        <begin position="51"/>
        <end position="252"/>
    </location>
</feature>
<feature type="transmembrane region" description="Helical" evidence="7">
    <location>
        <begin position="358"/>
        <end position="385"/>
    </location>
</feature>
<feature type="transmembrane region" description="Helical" evidence="7">
    <location>
        <begin position="192"/>
        <end position="216"/>
    </location>
</feature>
<dbReference type="PANTHER" id="PTHR30183">
    <property type="entry name" value="MOLYBDENUM TRANSPORT SYSTEM PERMEASE PROTEIN MODB"/>
    <property type="match status" value="1"/>
</dbReference>
<keyword evidence="6 7" id="KW-0472">Membrane</keyword>
<evidence type="ECO:0000256" key="4">
    <source>
        <dbReference type="ARBA" id="ARBA00022692"/>
    </source>
</evidence>
<dbReference type="GO" id="GO:0055085">
    <property type="term" value="P:transmembrane transport"/>
    <property type="evidence" value="ECO:0007669"/>
    <property type="project" value="InterPro"/>
</dbReference>
<dbReference type="PROSITE" id="PS50928">
    <property type="entry name" value="ABC_TM1"/>
    <property type="match status" value="2"/>
</dbReference>
<dbReference type="InterPro" id="IPR035906">
    <property type="entry name" value="MetI-like_sf"/>
</dbReference>
<keyword evidence="3" id="KW-1003">Cell membrane</keyword>
<dbReference type="PANTHER" id="PTHR30183:SF2">
    <property type="entry name" value="IRON UTILIZATION PROTEIN"/>
    <property type="match status" value="1"/>
</dbReference>
<dbReference type="RefSeq" id="WP_185794705.1">
    <property type="nucleotide sequence ID" value="NZ_JACMYH010000003.1"/>
</dbReference>
<feature type="transmembrane region" description="Helical" evidence="7">
    <location>
        <begin position="511"/>
        <end position="530"/>
    </location>
</feature>
<keyword evidence="2 7" id="KW-0813">Transport</keyword>
<dbReference type="GO" id="GO:0005886">
    <property type="term" value="C:plasma membrane"/>
    <property type="evidence" value="ECO:0007669"/>
    <property type="project" value="UniProtKB-SubCell"/>
</dbReference>
<protein>
    <submittedName>
        <fullName evidence="9">Iron ABC transporter permease</fullName>
    </submittedName>
</protein>
<dbReference type="Proteomes" id="UP000546173">
    <property type="component" value="Unassembled WGS sequence"/>
</dbReference>
<feature type="transmembrane region" description="Helical" evidence="7">
    <location>
        <begin position="281"/>
        <end position="306"/>
    </location>
</feature>
<comment type="subcellular location">
    <subcellularLocation>
        <location evidence="1 7">Cell membrane</location>
        <topology evidence="1 7">Multi-pass membrane protein</topology>
    </subcellularLocation>
</comment>
<dbReference type="Pfam" id="PF00528">
    <property type="entry name" value="BPD_transp_1"/>
    <property type="match status" value="2"/>
</dbReference>
<feature type="transmembrane region" description="Helical" evidence="7">
    <location>
        <begin position="54"/>
        <end position="75"/>
    </location>
</feature>
<keyword evidence="5 7" id="KW-1133">Transmembrane helix</keyword>
<dbReference type="CDD" id="cd06261">
    <property type="entry name" value="TM_PBP2"/>
    <property type="match status" value="2"/>
</dbReference>
<dbReference type="SUPFAM" id="SSF161098">
    <property type="entry name" value="MetI-like"/>
    <property type="match status" value="2"/>
</dbReference>
<evidence type="ECO:0000256" key="5">
    <source>
        <dbReference type="ARBA" id="ARBA00022989"/>
    </source>
</evidence>
<dbReference type="Gene3D" id="1.10.3720.10">
    <property type="entry name" value="MetI-like"/>
    <property type="match status" value="2"/>
</dbReference>
<evidence type="ECO:0000313" key="9">
    <source>
        <dbReference type="EMBL" id="MBC2679460.1"/>
    </source>
</evidence>
<dbReference type="AlphaFoldDB" id="A0A7X1G6J9"/>
<organism evidence="9 10">
    <name type="scientific">Pseudomonas baltica</name>
    <dbReference type="NCBI Taxonomy" id="2762576"/>
    <lineage>
        <taxon>Bacteria</taxon>
        <taxon>Pseudomonadati</taxon>
        <taxon>Pseudomonadota</taxon>
        <taxon>Gammaproteobacteria</taxon>
        <taxon>Pseudomonadales</taxon>
        <taxon>Pseudomonadaceae</taxon>
        <taxon>Pseudomonas</taxon>
    </lineage>
</organism>
<feature type="transmembrane region" description="Helical" evidence="7">
    <location>
        <begin position="12"/>
        <end position="34"/>
    </location>
</feature>
<feature type="transmembrane region" description="Helical" evidence="7">
    <location>
        <begin position="326"/>
        <end position="346"/>
    </location>
</feature>
<name>A0A7X1G6J9_9PSED</name>
<proteinExistence type="inferred from homology"/>
<dbReference type="FunFam" id="1.10.3720.10:FF:000092">
    <property type="entry name" value="Iron ABC transporter permease"/>
    <property type="match status" value="1"/>
</dbReference>
<comment type="similarity">
    <text evidence="7">Belongs to the binding-protein-dependent transport system permease family.</text>
</comment>
<feature type="domain" description="ABC transmembrane type-1" evidence="8">
    <location>
        <begin position="323"/>
        <end position="531"/>
    </location>
</feature>
<evidence type="ECO:0000259" key="8">
    <source>
        <dbReference type="PROSITE" id="PS50928"/>
    </source>
</evidence>
<evidence type="ECO:0000256" key="6">
    <source>
        <dbReference type="ARBA" id="ARBA00023136"/>
    </source>
</evidence>
<dbReference type="EMBL" id="JACMYH010000003">
    <property type="protein sequence ID" value="MBC2679460.1"/>
    <property type="molecule type" value="Genomic_DNA"/>
</dbReference>
<evidence type="ECO:0000256" key="7">
    <source>
        <dbReference type="RuleBase" id="RU363032"/>
    </source>
</evidence>
<keyword evidence="10" id="KW-1185">Reference proteome</keyword>
<dbReference type="FunFam" id="1.10.3720.10:FF:000088">
    <property type="entry name" value="Iron(III) ABC transporter, permease protein"/>
    <property type="match status" value="1"/>
</dbReference>
<dbReference type="InterPro" id="IPR000515">
    <property type="entry name" value="MetI-like"/>
</dbReference>
<evidence type="ECO:0000313" key="10">
    <source>
        <dbReference type="Proteomes" id="UP000546173"/>
    </source>
</evidence>
<feature type="transmembrane region" description="Helical" evidence="7">
    <location>
        <begin position="228"/>
        <end position="252"/>
    </location>
</feature>
<keyword evidence="4 7" id="KW-0812">Transmembrane</keyword>
<evidence type="ECO:0000256" key="1">
    <source>
        <dbReference type="ARBA" id="ARBA00004651"/>
    </source>
</evidence>
<reference evidence="9 10" key="1">
    <citation type="submission" date="2020-08" db="EMBL/GenBank/DDBJ databases">
        <title>Pseudomonas sp. nov.</title>
        <authorList>
            <person name="Gieschler S."/>
            <person name="Fiedler G."/>
            <person name="Brinks E."/>
            <person name="Boehnlein C."/>
            <person name="Franz C.M.A.P."/>
            <person name="Kabisch J."/>
        </authorList>
    </citation>
    <scope>NUCLEOTIDE SEQUENCE [LARGE SCALE GENOMIC DNA]</scope>
    <source>
        <strain evidence="9 10">MBT-2</strain>
    </source>
</reference>
<feature type="transmembrane region" description="Helical" evidence="7">
    <location>
        <begin position="405"/>
        <end position="428"/>
    </location>
</feature>
<feature type="transmembrane region" description="Helical" evidence="7">
    <location>
        <begin position="87"/>
        <end position="113"/>
    </location>
</feature>
<feature type="transmembrane region" description="Helical" evidence="7">
    <location>
        <begin position="453"/>
        <end position="475"/>
    </location>
</feature>